<dbReference type="RefSeq" id="WP_009541637.1">
    <property type="nucleotide sequence ID" value="NZ_ANHY01000016.1"/>
</dbReference>
<organism evidence="7 8">
    <name type="scientific">Caenispirillum salinarum AK4</name>
    <dbReference type="NCBI Taxonomy" id="1238182"/>
    <lineage>
        <taxon>Bacteria</taxon>
        <taxon>Pseudomonadati</taxon>
        <taxon>Pseudomonadota</taxon>
        <taxon>Alphaproteobacteria</taxon>
        <taxon>Rhodospirillales</taxon>
        <taxon>Novispirillaceae</taxon>
        <taxon>Caenispirillum</taxon>
    </lineage>
</organism>
<protein>
    <submittedName>
        <fullName evidence="7">Tryptophan-rich sensory protein</fullName>
    </submittedName>
</protein>
<feature type="transmembrane region" description="Helical" evidence="6">
    <location>
        <begin position="152"/>
        <end position="174"/>
    </location>
</feature>
<dbReference type="AlphaFoldDB" id="K9GT92"/>
<gene>
    <name evidence="7" type="ORF">C882_0981</name>
</gene>
<evidence type="ECO:0000256" key="5">
    <source>
        <dbReference type="ARBA" id="ARBA00023136"/>
    </source>
</evidence>
<proteinExistence type="inferred from homology"/>
<dbReference type="PANTHER" id="PTHR10057:SF0">
    <property type="entry name" value="TRANSLOCATOR PROTEIN"/>
    <property type="match status" value="1"/>
</dbReference>
<dbReference type="PANTHER" id="PTHR10057">
    <property type="entry name" value="PERIPHERAL-TYPE BENZODIAZEPINE RECEPTOR"/>
    <property type="match status" value="1"/>
</dbReference>
<evidence type="ECO:0000256" key="4">
    <source>
        <dbReference type="ARBA" id="ARBA00022989"/>
    </source>
</evidence>
<dbReference type="STRING" id="1238182.C882_0981"/>
<keyword evidence="4 6" id="KW-1133">Transmembrane helix</keyword>
<dbReference type="GO" id="GO:0033013">
    <property type="term" value="P:tetrapyrrole metabolic process"/>
    <property type="evidence" value="ECO:0007669"/>
    <property type="project" value="UniProtKB-ARBA"/>
</dbReference>
<dbReference type="eggNOG" id="COG3476">
    <property type="taxonomic scope" value="Bacteria"/>
</dbReference>
<name>K9GT92_9PROT</name>
<evidence type="ECO:0000313" key="8">
    <source>
        <dbReference type="Proteomes" id="UP000009881"/>
    </source>
</evidence>
<dbReference type="InterPro" id="IPR004307">
    <property type="entry name" value="TspO_MBR"/>
</dbReference>
<comment type="caution">
    <text evidence="7">The sequence shown here is derived from an EMBL/GenBank/DDBJ whole genome shotgun (WGS) entry which is preliminary data.</text>
</comment>
<reference evidence="7 8" key="1">
    <citation type="journal article" date="2013" name="Genome Announc.">
        <title>Draft Genome Sequence of an Alphaproteobacterium, Caenispirillum salinarum AK4(T), Isolated from a Solar Saltern.</title>
        <authorList>
            <person name="Khatri I."/>
            <person name="Singh A."/>
            <person name="Korpole S."/>
            <person name="Pinnaka A.K."/>
            <person name="Subramanian S."/>
        </authorList>
    </citation>
    <scope>NUCLEOTIDE SEQUENCE [LARGE SCALE GENOMIC DNA]</scope>
    <source>
        <strain evidence="7 8">AK4</strain>
    </source>
</reference>
<evidence type="ECO:0000256" key="2">
    <source>
        <dbReference type="ARBA" id="ARBA00007524"/>
    </source>
</evidence>
<comment type="subcellular location">
    <subcellularLocation>
        <location evidence="1">Membrane</location>
        <topology evidence="1">Multi-pass membrane protein</topology>
    </subcellularLocation>
</comment>
<accession>K9GT92</accession>
<evidence type="ECO:0000256" key="1">
    <source>
        <dbReference type="ARBA" id="ARBA00004141"/>
    </source>
</evidence>
<feature type="transmembrane region" description="Helical" evidence="6">
    <location>
        <begin position="120"/>
        <end position="140"/>
    </location>
</feature>
<keyword evidence="5 6" id="KW-0472">Membrane</keyword>
<dbReference type="Pfam" id="PF03073">
    <property type="entry name" value="TspO_MBR"/>
    <property type="match status" value="1"/>
</dbReference>
<feature type="transmembrane region" description="Helical" evidence="6">
    <location>
        <begin position="21"/>
        <end position="46"/>
    </location>
</feature>
<dbReference type="Proteomes" id="UP000009881">
    <property type="component" value="Unassembled WGS sequence"/>
</dbReference>
<evidence type="ECO:0000256" key="3">
    <source>
        <dbReference type="ARBA" id="ARBA00022692"/>
    </source>
</evidence>
<keyword evidence="3 6" id="KW-0812">Transmembrane</keyword>
<dbReference type="GO" id="GO:0016020">
    <property type="term" value="C:membrane"/>
    <property type="evidence" value="ECO:0007669"/>
    <property type="project" value="UniProtKB-SubCell"/>
</dbReference>
<comment type="similarity">
    <text evidence="2">Belongs to the TspO/BZRP family.</text>
</comment>
<dbReference type="EMBL" id="ANHY01000016">
    <property type="protein sequence ID" value="EKV28407.1"/>
    <property type="molecule type" value="Genomic_DNA"/>
</dbReference>
<feature type="transmembrane region" description="Helical" evidence="6">
    <location>
        <begin position="93"/>
        <end position="114"/>
    </location>
</feature>
<sequence length="186" mass="20253">MTSDAGRPGESRQRAAHRGRAALVGLAAFLGAVFIAMLIAGLATRVGVTGWYAEASKPFWTPPDWVFTPVWTILYTLMAVAAWLVWRRSGWHGARLALTLFFVQLGLNVLWPILFFSFKLTGWASLEILLLVLAILATAWRFDRHSRIAAALLLPYAVWTGYAASISIAVWLMMPGAEAAGGAPPA</sequence>
<keyword evidence="8" id="KW-1185">Reference proteome</keyword>
<evidence type="ECO:0000256" key="6">
    <source>
        <dbReference type="SAM" id="Phobius"/>
    </source>
</evidence>
<dbReference type="CDD" id="cd15904">
    <property type="entry name" value="TSPO_MBR"/>
    <property type="match status" value="1"/>
</dbReference>
<dbReference type="InterPro" id="IPR038330">
    <property type="entry name" value="TspO/MBR-related_sf"/>
</dbReference>
<evidence type="ECO:0000313" key="7">
    <source>
        <dbReference type="EMBL" id="EKV28407.1"/>
    </source>
</evidence>
<dbReference type="FunFam" id="1.20.1260.100:FF:000001">
    <property type="entry name" value="translocator protein 2"/>
    <property type="match status" value="1"/>
</dbReference>
<dbReference type="Gene3D" id="1.20.1260.100">
    <property type="entry name" value="TspO/MBR protein"/>
    <property type="match status" value="1"/>
</dbReference>
<dbReference type="PIRSF" id="PIRSF005859">
    <property type="entry name" value="PBR"/>
    <property type="match status" value="1"/>
</dbReference>
<feature type="transmembrane region" description="Helical" evidence="6">
    <location>
        <begin position="66"/>
        <end position="86"/>
    </location>
</feature>